<dbReference type="Proteomes" id="UP000199302">
    <property type="component" value="Unassembled WGS sequence"/>
</dbReference>
<evidence type="ECO:0000256" key="7">
    <source>
        <dbReference type="ARBA" id="ARBA00023315"/>
    </source>
</evidence>
<accession>A0A1I6EIE0</accession>
<keyword evidence="4 8" id="KW-1133">Transmembrane helix</keyword>
<comment type="subcellular location">
    <subcellularLocation>
        <location evidence="1">Membrane</location>
    </subcellularLocation>
</comment>
<dbReference type="InterPro" id="IPR002123">
    <property type="entry name" value="Plipid/glycerol_acylTrfase"/>
</dbReference>
<keyword evidence="3 8" id="KW-0812">Transmembrane</keyword>
<dbReference type="GO" id="GO:0006644">
    <property type="term" value="P:phospholipid metabolic process"/>
    <property type="evidence" value="ECO:0007669"/>
    <property type="project" value="TreeGrafter"/>
</dbReference>
<proteinExistence type="predicted"/>
<evidence type="ECO:0000256" key="2">
    <source>
        <dbReference type="ARBA" id="ARBA00022679"/>
    </source>
</evidence>
<name>A0A1I6EIE0_9RHOB</name>
<dbReference type="PANTHER" id="PTHR23063">
    <property type="entry name" value="PHOSPHOLIPID ACYLTRANSFERASE"/>
    <property type="match status" value="1"/>
</dbReference>
<protein>
    <submittedName>
        <fullName evidence="10">Lyso-ornithine lipid acyltransferase</fullName>
    </submittedName>
</protein>
<feature type="domain" description="Phospholipid/glycerol acyltransferase" evidence="9">
    <location>
        <begin position="91"/>
        <end position="204"/>
    </location>
</feature>
<dbReference type="SUPFAM" id="SSF69593">
    <property type="entry name" value="Glycerol-3-phosphate (1)-acyltransferase"/>
    <property type="match status" value="1"/>
</dbReference>
<evidence type="ECO:0000256" key="3">
    <source>
        <dbReference type="ARBA" id="ARBA00022692"/>
    </source>
</evidence>
<keyword evidence="11" id="KW-1185">Reference proteome</keyword>
<evidence type="ECO:0000259" key="9">
    <source>
        <dbReference type="SMART" id="SM00563"/>
    </source>
</evidence>
<dbReference type="EMBL" id="FOYI01000012">
    <property type="protein sequence ID" value="SFR17465.1"/>
    <property type="molecule type" value="Genomic_DNA"/>
</dbReference>
<reference evidence="10 11" key="1">
    <citation type="submission" date="2016-10" db="EMBL/GenBank/DDBJ databases">
        <authorList>
            <person name="de Groot N.N."/>
        </authorList>
    </citation>
    <scope>NUCLEOTIDE SEQUENCE [LARGE SCALE GENOMIC DNA]</scope>
    <source>
        <strain evidence="11">KMM 9023,NRIC 0796,JCM 17311,KCTC 23692</strain>
    </source>
</reference>
<evidence type="ECO:0000256" key="8">
    <source>
        <dbReference type="SAM" id="Phobius"/>
    </source>
</evidence>
<dbReference type="SMART" id="SM00563">
    <property type="entry name" value="PlsC"/>
    <property type="match status" value="1"/>
</dbReference>
<dbReference type="PANTHER" id="PTHR23063:SF54">
    <property type="entry name" value="LYSOPHOSPHOLIPID ACYLTRANSFERASE LPEAT1"/>
    <property type="match status" value="1"/>
</dbReference>
<dbReference type="OrthoDB" id="9806880at2"/>
<evidence type="ECO:0000256" key="4">
    <source>
        <dbReference type="ARBA" id="ARBA00022989"/>
    </source>
</evidence>
<keyword evidence="7 10" id="KW-0012">Acyltransferase</keyword>
<gene>
    <name evidence="10" type="ORF">SAMN04515673_11276</name>
</gene>
<evidence type="ECO:0000256" key="5">
    <source>
        <dbReference type="ARBA" id="ARBA00023098"/>
    </source>
</evidence>
<dbReference type="Pfam" id="PF01553">
    <property type="entry name" value="Acyltransferase"/>
    <property type="match status" value="1"/>
</dbReference>
<dbReference type="GO" id="GO:0071618">
    <property type="term" value="F:lysophosphatidylethanolamine acyltransferase activity"/>
    <property type="evidence" value="ECO:0007669"/>
    <property type="project" value="TreeGrafter"/>
</dbReference>
<evidence type="ECO:0000256" key="1">
    <source>
        <dbReference type="ARBA" id="ARBA00004370"/>
    </source>
</evidence>
<keyword evidence="5" id="KW-0443">Lipid metabolism</keyword>
<evidence type="ECO:0000313" key="10">
    <source>
        <dbReference type="EMBL" id="SFR17465.1"/>
    </source>
</evidence>
<dbReference type="RefSeq" id="WP_092082040.1">
    <property type="nucleotide sequence ID" value="NZ_FOYI01000012.1"/>
</dbReference>
<feature type="transmembrane region" description="Helical" evidence="8">
    <location>
        <begin position="31"/>
        <end position="49"/>
    </location>
</feature>
<keyword evidence="6 8" id="KW-0472">Membrane</keyword>
<dbReference type="CDD" id="cd07989">
    <property type="entry name" value="LPLAT_AGPAT-like"/>
    <property type="match status" value="1"/>
</dbReference>
<dbReference type="AlphaFoldDB" id="A0A1I6EIE0"/>
<dbReference type="STRING" id="871652.SAMN04515673_11276"/>
<sequence length="272" mass="29657">MSTWEGDGRPPPPAPRIGLRGWLRVVWRGPLLAGLVFGGLAVLLLVRLVEQPLYGLHRPVTPRITRAVCRGALRLLNLPLIIRGAPMQSHGAMVANHASWLDIFALNAGATLYFVSKAEVAGWPGIGWLARATGTVFIRRDRRDARAQVALLRARLDAGHRLLFFPEGTSTDGRRVLPFKPTLLAALTGDAPANDIQPITLTYIAPPGEDPRFYGWWGDMALGPHLLKTLAQSPQGRIEVTYHTPVQPAAYPDRKALAAALEAQVRSGFQEG</sequence>
<dbReference type="GO" id="GO:0016020">
    <property type="term" value="C:membrane"/>
    <property type="evidence" value="ECO:0007669"/>
    <property type="project" value="UniProtKB-SubCell"/>
</dbReference>
<evidence type="ECO:0000313" key="11">
    <source>
        <dbReference type="Proteomes" id="UP000199302"/>
    </source>
</evidence>
<keyword evidence="2 10" id="KW-0808">Transferase</keyword>
<evidence type="ECO:0000256" key="6">
    <source>
        <dbReference type="ARBA" id="ARBA00023136"/>
    </source>
</evidence>
<organism evidence="10 11">
    <name type="scientific">Poseidonocella sedimentorum</name>
    <dbReference type="NCBI Taxonomy" id="871652"/>
    <lineage>
        <taxon>Bacteria</taxon>
        <taxon>Pseudomonadati</taxon>
        <taxon>Pseudomonadota</taxon>
        <taxon>Alphaproteobacteria</taxon>
        <taxon>Rhodobacterales</taxon>
        <taxon>Roseobacteraceae</taxon>
        <taxon>Poseidonocella</taxon>
    </lineage>
</organism>